<feature type="repeat" description="Cell wall-binding" evidence="2">
    <location>
        <begin position="286"/>
        <end position="305"/>
    </location>
</feature>
<reference evidence="5 6" key="1">
    <citation type="submission" date="2016-10" db="EMBL/GenBank/DDBJ databases">
        <authorList>
            <person name="de Groot N.N."/>
        </authorList>
    </citation>
    <scope>NUCLEOTIDE SEQUENCE [LARGE SCALE GENOMIC DNA]</scope>
    <source>
        <strain evidence="5 6">KH1P1</strain>
    </source>
</reference>
<dbReference type="STRING" id="1526.SAMN02910262_00340"/>
<organism evidence="5 6">
    <name type="scientific">[Clostridium] aminophilum</name>
    <dbReference type="NCBI Taxonomy" id="1526"/>
    <lineage>
        <taxon>Bacteria</taxon>
        <taxon>Bacillati</taxon>
        <taxon>Bacillota</taxon>
        <taxon>Clostridia</taxon>
        <taxon>Lachnospirales</taxon>
        <taxon>Lachnospiraceae</taxon>
    </lineage>
</organism>
<dbReference type="AlphaFoldDB" id="A0A1I0E7H0"/>
<gene>
    <name evidence="5" type="ORF">SAMN04487771_10173</name>
</gene>
<dbReference type="SUPFAM" id="SSF69360">
    <property type="entry name" value="Cell wall binding repeat"/>
    <property type="match status" value="1"/>
</dbReference>
<feature type="signal peptide" evidence="4">
    <location>
        <begin position="1"/>
        <end position="27"/>
    </location>
</feature>
<evidence type="ECO:0000313" key="6">
    <source>
        <dbReference type="Proteomes" id="UP000199820"/>
    </source>
</evidence>
<evidence type="ECO:0000256" key="2">
    <source>
        <dbReference type="PROSITE-ProRule" id="PRU00591"/>
    </source>
</evidence>
<evidence type="ECO:0000256" key="3">
    <source>
        <dbReference type="SAM" id="MobiDB-lite"/>
    </source>
</evidence>
<sequence length="392" mass="43313">MKKWLSGMIIPFVAACMLTAMPMTSLAKTDDDLEEVGSITIDLECSISEGDKGSDADSQIAVDGDVDPDFIEVKSIKVTNKPSGDWKAKDKPKVEIKIRRTDKDYTLKKLSKDDITINGVEVKGITVSNKEKASATIVVTMAALEDQSYESEGSDLDLEVSGLKWESNSDNSSNRTVATWEASSDADEYEIRLYRNDTLIKTVEDTADEYDFAPYMTESTSYRFWVRGMRGTSHGKWSKSGSHYVSSSEAAVNKKNNGGGSPTYYATWVRDNAGWWYRNADGSWTSNNWQLIDGKWYFFGSNGYMRTGWFQSPFSGLWFYLDPVNGDMKTGWIQSPTSGLWYYMDRGDGHMLTNTKTPDNNYVNADGVWTGAAGSSRPSGATSSTGATGPAA</sequence>
<evidence type="ECO:0000313" key="5">
    <source>
        <dbReference type="EMBL" id="SET40942.1"/>
    </source>
</evidence>
<feature type="region of interest" description="Disordered" evidence="3">
    <location>
        <begin position="373"/>
        <end position="392"/>
    </location>
</feature>
<dbReference type="Pfam" id="PF01473">
    <property type="entry name" value="Choline_bind_1"/>
    <property type="match status" value="1"/>
</dbReference>
<name>A0A1I0E7H0_9FIRM</name>
<dbReference type="Pfam" id="PF19127">
    <property type="entry name" value="Choline_bind_3"/>
    <property type="match status" value="1"/>
</dbReference>
<keyword evidence="6" id="KW-1185">Reference proteome</keyword>
<dbReference type="OrthoDB" id="9783944at2"/>
<dbReference type="PROSITE" id="PS51170">
    <property type="entry name" value="CW"/>
    <property type="match status" value="1"/>
</dbReference>
<proteinExistence type="predicted"/>
<keyword evidence="1" id="KW-0677">Repeat</keyword>
<dbReference type="RefSeq" id="WP_074649310.1">
    <property type="nucleotide sequence ID" value="NZ_FOIL01000017.1"/>
</dbReference>
<dbReference type="InterPro" id="IPR018337">
    <property type="entry name" value="Cell_wall/Cho-bd_repeat"/>
</dbReference>
<dbReference type="EMBL" id="FOIL01000017">
    <property type="protein sequence ID" value="SET40942.1"/>
    <property type="molecule type" value="Genomic_DNA"/>
</dbReference>
<accession>A0A1I0E7H0</accession>
<dbReference type="PROSITE" id="PS51257">
    <property type="entry name" value="PROKAR_LIPOPROTEIN"/>
    <property type="match status" value="1"/>
</dbReference>
<evidence type="ECO:0000256" key="4">
    <source>
        <dbReference type="SAM" id="SignalP"/>
    </source>
</evidence>
<dbReference type="Proteomes" id="UP000199820">
    <property type="component" value="Unassembled WGS sequence"/>
</dbReference>
<dbReference type="Gene3D" id="2.10.270.10">
    <property type="entry name" value="Cholin Binding"/>
    <property type="match status" value="1"/>
</dbReference>
<feature type="chain" id="PRO_5011509198" evidence="4">
    <location>
        <begin position="28"/>
        <end position="392"/>
    </location>
</feature>
<evidence type="ECO:0000256" key="1">
    <source>
        <dbReference type="ARBA" id="ARBA00022737"/>
    </source>
</evidence>
<dbReference type="eggNOG" id="COG5263">
    <property type="taxonomic scope" value="Bacteria"/>
</dbReference>
<protein>
    <submittedName>
        <fullName evidence="5">Glucan-binding domain-containing protein (YG repeat)</fullName>
    </submittedName>
</protein>
<keyword evidence="4" id="KW-0732">Signal</keyword>